<keyword evidence="4" id="KW-0812">Transmembrane</keyword>
<dbReference type="RefSeq" id="WP_192031391.1">
    <property type="nucleotide sequence ID" value="NZ_JACYTR010000074.1"/>
</dbReference>
<accession>A0AAW3ZP78</accession>
<evidence type="ECO:0000256" key="2">
    <source>
        <dbReference type="ARBA" id="ARBA00022679"/>
    </source>
</evidence>
<keyword evidence="6" id="KW-1185">Reference proteome</keyword>
<keyword evidence="3" id="KW-0949">S-adenosyl-L-methionine</keyword>
<proteinExistence type="predicted"/>
<dbReference type="PANTHER" id="PTHR13610:SF9">
    <property type="entry name" value="FI06469P"/>
    <property type="match status" value="1"/>
</dbReference>
<dbReference type="Gene3D" id="3.40.50.150">
    <property type="entry name" value="Vaccinia Virus protein VP39"/>
    <property type="match status" value="1"/>
</dbReference>
<keyword evidence="4" id="KW-1133">Transmembrane helix</keyword>
<feature type="transmembrane region" description="Helical" evidence="4">
    <location>
        <begin position="7"/>
        <end position="26"/>
    </location>
</feature>
<evidence type="ECO:0008006" key="7">
    <source>
        <dbReference type="Google" id="ProtNLM"/>
    </source>
</evidence>
<evidence type="ECO:0000313" key="6">
    <source>
        <dbReference type="Proteomes" id="UP000613768"/>
    </source>
</evidence>
<dbReference type="Proteomes" id="UP000613768">
    <property type="component" value="Unassembled WGS sequence"/>
</dbReference>
<reference evidence="5 6" key="1">
    <citation type="submission" date="2020-09" db="EMBL/GenBank/DDBJ databases">
        <title>Pseudoxanthomonas sp. CAU 1598 isolated from sand of Yaerae Beach.</title>
        <authorList>
            <person name="Kim W."/>
        </authorList>
    </citation>
    <scope>NUCLEOTIDE SEQUENCE [LARGE SCALE GENOMIC DNA]</scope>
    <source>
        <strain evidence="5 6">CAU 1598</strain>
    </source>
</reference>
<feature type="transmembrane region" description="Helical" evidence="4">
    <location>
        <begin position="57"/>
        <end position="74"/>
    </location>
</feature>
<feature type="transmembrane region" description="Helical" evidence="4">
    <location>
        <begin position="80"/>
        <end position="98"/>
    </location>
</feature>
<dbReference type="GO" id="GO:0016279">
    <property type="term" value="F:protein-lysine N-methyltransferase activity"/>
    <property type="evidence" value="ECO:0007669"/>
    <property type="project" value="InterPro"/>
</dbReference>
<dbReference type="GO" id="GO:0032259">
    <property type="term" value="P:methylation"/>
    <property type="evidence" value="ECO:0007669"/>
    <property type="project" value="UniProtKB-KW"/>
</dbReference>
<keyword evidence="4" id="KW-0472">Membrane</keyword>
<dbReference type="EMBL" id="JACYTR010000074">
    <property type="protein sequence ID" value="MBD8527970.1"/>
    <property type="molecule type" value="Genomic_DNA"/>
</dbReference>
<dbReference type="SUPFAM" id="SSF53335">
    <property type="entry name" value="S-adenosyl-L-methionine-dependent methyltransferases"/>
    <property type="match status" value="1"/>
</dbReference>
<evidence type="ECO:0000256" key="4">
    <source>
        <dbReference type="SAM" id="Phobius"/>
    </source>
</evidence>
<comment type="caution">
    <text evidence="5">The sequence shown here is derived from an EMBL/GenBank/DDBJ whole genome shotgun (WGS) entry which is preliminary data.</text>
</comment>
<gene>
    <name evidence="5" type="ORF">IFO71_19660</name>
</gene>
<evidence type="ECO:0000313" key="5">
    <source>
        <dbReference type="EMBL" id="MBD8527970.1"/>
    </source>
</evidence>
<protein>
    <recommendedName>
        <fullName evidence="7">Class I SAM-dependent methyltransferase</fullName>
    </recommendedName>
</protein>
<dbReference type="InterPro" id="IPR026170">
    <property type="entry name" value="FAM173A/B"/>
</dbReference>
<evidence type="ECO:0000256" key="1">
    <source>
        <dbReference type="ARBA" id="ARBA00022603"/>
    </source>
</evidence>
<keyword evidence="1" id="KW-0489">Methyltransferase</keyword>
<dbReference type="PANTHER" id="PTHR13610">
    <property type="entry name" value="METHYLTRANSFERASE DOMAIN-CONTAINING PROTEIN"/>
    <property type="match status" value="1"/>
</dbReference>
<dbReference type="AlphaFoldDB" id="A0AAW3ZP78"/>
<sequence>MPSTLSLLLRSLVAWGAAAAVLLAWAWSGSPLGGWLGGLLLAVSGSALLSRWLGLPIWWVAINALMPLLVILALRSQAAPGIWLMLGLAMLLLFGASFQSRVPLWLSGARVRRALPSLLPQRPQGCFLDLGAGLAGPAMAVQRARPGWRVDATEWAPLPYLIGALRLRLAGLPVRWRRRDLWQIDLADYDVVYAYLSPAPMSKLWAKCCQEMRPGSLLISYRFAVPQQLPSQTIELGRNGDVLLVYRL</sequence>
<keyword evidence="2" id="KW-0808">Transferase</keyword>
<dbReference type="InterPro" id="IPR029063">
    <property type="entry name" value="SAM-dependent_MTases_sf"/>
</dbReference>
<name>A0AAW3ZP78_9GAMM</name>
<evidence type="ECO:0000256" key="3">
    <source>
        <dbReference type="ARBA" id="ARBA00022691"/>
    </source>
</evidence>
<organism evidence="5 6">
    <name type="scientific">Pseudomarimonas arenosa</name>
    <dbReference type="NCBI Taxonomy" id="2774145"/>
    <lineage>
        <taxon>Bacteria</taxon>
        <taxon>Pseudomonadati</taxon>
        <taxon>Pseudomonadota</taxon>
        <taxon>Gammaproteobacteria</taxon>
        <taxon>Lysobacterales</taxon>
        <taxon>Lysobacteraceae</taxon>
        <taxon>Pseudomarimonas</taxon>
    </lineage>
</organism>